<feature type="binding site" evidence="5">
    <location>
        <position position="264"/>
    </location>
    <ligand>
        <name>FAD</name>
        <dbReference type="ChEBI" id="CHEBI:57692"/>
    </ligand>
</feature>
<accession>A0A437J7I7</accession>
<dbReference type="GO" id="GO:0071949">
    <property type="term" value="F:FAD binding"/>
    <property type="evidence" value="ECO:0007669"/>
    <property type="project" value="TreeGrafter"/>
</dbReference>
<keyword evidence="4 7" id="KW-0157">Chromophore</keyword>
<evidence type="ECO:0000256" key="5">
    <source>
        <dbReference type="PIRSR" id="PIRSR602081-1"/>
    </source>
</evidence>
<feature type="binding site" evidence="5">
    <location>
        <begin position="233"/>
        <end position="237"/>
    </location>
    <ligand>
        <name>FAD</name>
        <dbReference type="ChEBI" id="CHEBI:57692"/>
    </ligand>
</feature>
<comment type="cofactor">
    <cofactor evidence="1">
        <name>(6R)-5,10-methylene-5,6,7,8-tetrahydrofolate</name>
        <dbReference type="ChEBI" id="CHEBI:15636"/>
    </cofactor>
</comment>
<dbReference type="PROSITE" id="PS00691">
    <property type="entry name" value="DNA_PHOTOLYASES_1_2"/>
    <property type="match status" value="1"/>
</dbReference>
<dbReference type="PANTHER" id="PTHR11455">
    <property type="entry name" value="CRYPTOCHROME"/>
    <property type="match status" value="1"/>
</dbReference>
<feature type="binding site" evidence="5">
    <location>
        <begin position="367"/>
        <end position="369"/>
    </location>
    <ligand>
        <name>FAD</name>
        <dbReference type="ChEBI" id="CHEBI:57692"/>
    </ligand>
</feature>
<keyword evidence="2 5" id="KW-0285">Flavoprotein</keyword>
<dbReference type="InterPro" id="IPR036134">
    <property type="entry name" value="Crypto/Photolyase_FAD-like_sf"/>
</dbReference>
<sequence>MSKAKPVILWLRRDLRLADQAAVLAAAEAGPVIPVYVLDDETPRHRRMGGASRWWLHHSLASLDTALRAKGSRLILRQGVCADVLTDIARETGVTQVHALHHYEPWWRNAEKSLAKALDLHLHHGNYLVPPGSIRSGSDQPYKVYTPFMKALWPHMPPPKPLPAPDAIAAPDAWPQSDTLADWKLLPTKPDWAKAFVEEWTPGEDGVAERVAAFLPRAKGYAEARNLPSEEGSSRLSAHLHFGEISVATVWHAVSAAPGDHAVFLKELVWRDYAQNIILAFPDYGKSNGKAQFDAMPWRSGKAAERDIAAWKQGRTGYPIVDAGMRQLWATGWMHNRVRMIAASFLVKHLLIDWRVGEQWFWDTLVDADYGNNPVNWQWVMGSGVDANMFVRIMAPLSQSPKFDAGDYIRQWVPELAHIRGEAVHDPDDYGCRPDAYPAKIIGHRDARERALAAFAQVKA</sequence>
<dbReference type="Pfam" id="PF03441">
    <property type="entry name" value="FAD_binding_7"/>
    <property type="match status" value="1"/>
</dbReference>
<dbReference type="InterPro" id="IPR005101">
    <property type="entry name" value="Cryptochr/Photolyase_FAD-bd"/>
</dbReference>
<dbReference type="Gene3D" id="1.10.579.10">
    <property type="entry name" value="DNA Cyclobutane Dipyrimidine Photolyase, subunit A, domain 3"/>
    <property type="match status" value="1"/>
</dbReference>
<name>A0A437J7I7_9SPHN</name>
<evidence type="ECO:0000256" key="6">
    <source>
        <dbReference type="PIRSR" id="PIRSR602081-2"/>
    </source>
</evidence>
<dbReference type="SUPFAM" id="SSF52425">
    <property type="entry name" value="Cryptochrome/photolyase, N-terminal domain"/>
    <property type="match status" value="1"/>
</dbReference>
<gene>
    <name evidence="9" type="ORF">ENE74_11905</name>
</gene>
<feature type="site" description="Electron transfer via tryptophanyl radical" evidence="6">
    <location>
        <position position="354"/>
    </location>
</feature>
<dbReference type="Gene3D" id="3.40.50.620">
    <property type="entry name" value="HUPs"/>
    <property type="match status" value="1"/>
</dbReference>
<dbReference type="Pfam" id="PF00875">
    <property type="entry name" value="DNA_photolyase"/>
    <property type="match status" value="1"/>
</dbReference>
<keyword evidence="9" id="KW-0456">Lyase</keyword>
<dbReference type="PROSITE" id="PS51645">
    <property type="entry name" value="PHR_CRY_ALPHA_BETA"/>
    <property type="match status" value="1"/>
</dbReference>
<dbReference type="PROSITE" id="PS00394">
    <property type="entry name" value="DNA_PHOTOLYASES_1_1"/>
    <property type="match status" value="1"/>
</dbReference>
<comment type="caution">
    <text evidence="9">The sequence shown here is derived from an EMBL/GenBank/DDBJ whole genome shotgun (WGS) entry which is preliminary data.</text>
</comment>
<evidence type="ECO:0000256" key="4">
    <source>
        <dbReference type="ARBA" id="ARBA00022991"/>
    </source>
</evidence>
<evidence type="ECO:0000256" key="1">
    <source>
        <dbReference type="ARBA" id="ARBA00001932"/>
    </source>
</evidence>
<dbReference type="PRINTS" id="PR00147">
    <property type="entry name" value="DNAPHOTLYASE"/>
</dbReference>
<dbReference type="InterPro" id="IPR002081">
    <property type="entry name" value="Cryptochrome/DNA_photolyase_1"/>
</dbReference>
<evidence type="ECO:0000313" key="9">
    <source>
        <dbReference type="EMBL" id="RVT41132.1"/>
    </source>
</evidence>
<dbReference type="EMBL" id="RZUL01000003">
    <property type="protein sequence ID" value="RVT41132.1"/>
    <property type="molecule type" value="Genomic_DNA"/>
</dbReference>
<dbReference type="SUPFAM" id="SSF48173">
    <property type="entry name" value="Cryptochrome/photolyase FAD-binding domain"/>
    <property type="match status" value="1"/>
</dbReference>
<evidence type="ECO:0000256" key="2">
    <source>
        <dbReference type="ARBA" id="ARBA00022630"/>
    </source>
</evidence>
<dbReference type="GO" id="GO:0006139">
    <property type="term" value="P:nucleobase-containing compound metabolic process"/>
    <property type="evidence" value="ECO:0007669"/>
    <property type="project" value="UniProtKB-ARBA"/>
</dbReference>
<keyword evidence="10" id="KW-1185">Reference proteome</keyword>
<dbReference type="Proteomes" id="UP000282977">
    <property type="component" value="Unassembled WGS sequence"/>
</dbReference>
<feature type="site" description="Electron transfer via tryptophanyl radical" evidence="6">
    <location>
        <position position="298"/>
    </location>
</feature>
<evidence type="ECO:0000259" key="8">
    <source>
        <dbReference type="PROSITE" id="PS51645"/>
    </source>
</evidence>
<dbReference type="InterPro" id="IPR014729">
    <property type="entry name" value="Rossmann-like_a/b/a_fold"/>
</dbReference>
<protein>
    <submittedName>
        <fullName evidence="9">Deoxyribodipyrimidine photo-lyase</fullName>
    </submittedName>
</protein>
<dbReference type="GO" id="GO:0006950">
    <property type="term" value="P:response to stress"/>
    <property type="evidence" value="ECO:0007669"/>
    <property type="project" value="UniProtKB-ARBA"/>
</dbReference>
<keyword evidence="3 5" id="KW-0274">FAD</keyword>
<dbReference type="InterPro" id="IPR006050">
    <property type="entry name" value="DNA_photolyase_N"/>
</dbReference>
<dbReference type="GO" id="GO:0003677">
    <property type="term" value="F:DNA binding"/>
    <property type="evidence" value="ECO:0007669"/>
    <property type="project" value="TreeGrafter"/>
</dbReference>
<dbReference type="OrthoDB" id="9772484at2"/>
<feature type="site" description="Electron transfer via tryptophanyl radical" evidence="6">
    <location>
        <position position="377"/>
    </location>
</feature>
<feature type="binding site" evidence="5">
    <location>
        <position position="221"/>
    </location>
    <ligand>
        <name>FAD</name>
        <dbReference type="ChEBI" id="CHEBI:57692"/>
    </ligand>
</feature>
<reference evidence="9 10" key="1">
    <citation type="submission" date="2019-01" db="EMBL/GenBank/DDBJ databases">
        <authorList>
            <person name="Chen W.-M."/>
        </authorList>
    </citation>
    <scope>NUCLEOTIDE SEQUENCE [LARGE SCALE GENOMIC DNA]</scope>
    <source>
        <strain evidence="9 10">TLA-22</strain>
    </source>
</reference>
<proteinExistence type="inferred from homology"/>
<dbReference type="Gene3D" id="1.25.40.80">
    <property type="match status" value="1"/>
</dbReference>
<comment type="similarity">
    <text evidence="7">Belongs to the DNA photolyase family.</text>
</comment>
<dbReference type="GO" id="GO:0009416">
    <property type="term" value="P:response to light stimulus"/>
    <property type="evidence" value="ECO:0007669"/>
    <property type="project" value="TreeGrafter"/>
</dbReference>
<organism evidence="9 10">
    <name type="scientific">Sphingobium algorifonticola</name>
    <dbReference type="NCBI Taxonomy" id="2008318"/>
    <lineage>
        <taxon>Bacteria</taxon>
        <taxon>Pseudomonadati</taxon>
        <taxon>Pseudomonadota</taxon>
        <taxon>Alphaproteobacteria</taxon>
        <taxon>Sphingomonadales</taxon>
        <taxon>Sphingomonadaceae</taxon>
        <taxon>Sphingobium</taxon>
    </lineage>
</organism>
<dbReference type="GO" id="GO:0003904">
    <property type="term" value="F:deoxyribodipyrimidine photo-lyase activity"/>
    <property type="evidence" value="ECO:0007669"/>
    <property type="project" value="TreeGrafter"/>
</dbReference>
<evidence type="ECO:0000256" key="7">
    <source>
        <dbReference type="RuleBase" id="RU004182"/>
    </source>
</evidence>
<feature type="domain" description="Photolyase/cryptochrome alpha/beta" evidence="8">
    <location>
        <begin position="5"/>
        <end position="128"/>
    </location>
</feature>
<dbReference type="AlphaFoldDB" id="A0A437J7I7"/>
<dbReference type="PANTHER" id="PTHR11455:SF9">
    <property type="entry name" value="CRYPTOCHROME CIRCADIAN CLOCK 5 ISOFORM X1"/>
    <property type="match status" value="1"/>
</dbReference>
<dbReference type="RefSeq" id="WP_127691121.1">
    <property type="nucleotide sequence ID" value="NZ_RZUL01000003.1"/>
</dbReference>
<dbReference type="InterPro" id="IPR018394">
    <property type="entry name" value="DNA_photolyase_1_CS_C"/>
</dbReference>
<dbReference type="InterPro" id="IPR036155">
    <property type="entry name" value="Crypto/Photolyase_N_sf"/>
</dbReference>
<evidence type="ECO:0000256" key="3">
    <source>
        <dbReference type="ARBA" id="ARBA00022827"/>
    </source>
</evidence>
<comment type="cofactor">
    <cofactor evidence="5">
        <name>FAD</name>
        <dbReference type="ChEBI" id="CHEBI:57692"/>
    </cofactor>
    <text evidence="5">Binds 1 FAD per subunit.</text>
</comment>
<evidence type="ECO:0000313" key="10">
    <source>
        <dbReference type="Proteomes" id="UP000282977"/>
    </source>
</evidence>